<dbReference type="Proteomes" id="UP000268014">
    <property type="component" value="Unassembled WGS sequence"/>
</dbReference>
<reference evidence="2 3" key="2">
    <citation type="submission" date="2018-11" db="EMBL/GenBank/DDBJ databases">
        <authorList>
            <consortium name="Pathogen Informatics"/>
        </authorList>
    </citation>
    <scope>NUCLEOTIDE SEQUENCE [LARGE SCALE GENOMIC DNA]</scope>
    <source>
        <strain evidence="2 3">MHpl1</strain>
    </source>
</reference>
<organism evidence="4">
    <name type="scientific">Haemonchus placei</name>
    <name type="common">Barber's pole worm</name>
    <dbReference type="NCBI Taxonomy" id="6290"/>
    <lineage>
        <taxon>Eukaryota</taxon>
        <taxon>Metazoa</taxon>
        <taxon>Ecdysozoa</taxon>
        <taxon>Nematoda</taxon>
        <taxon>Chromadorea</taxon>
        <taxon>Rhabditida</taxon>
        <taxon>Rhabditina</taxon>
        <taxon>Rhabditomorpha</taxon>
        <taxon>Strongyloidea</taxon>
        <taxon>Trichostrongylidae</taxon>
        <taxon>Haemonchus</taxon>
    </lineage>
</organism>
<gene>
    <name evidence="2" type="ORF">HPLM_LOCUS21897</name>
</gene>
<keyword evidence="3" id="KW-1185">Reference proteome</keyword>
<dbReference type="EMBL" id="UZAF01024530">
    <property type="protein sequence ID" value="VDO93644.1"/>
    <property type="molecule type" value="Genomic_DNA"/>
</dbReference>
<sequence>MNIASFTSSTLPYTYTLILIIQASQHYIFMSLNSLWMGLKNFAHCQQSKILEILIRILDQHSKFLNT</sequence>
<name>A0A0N4XC13_HAEPC</name>
<reference evidence="4" key="1">
    <citation type="submission" date="2017-02" db="UniProtKB">
        <authorList>
            <consortium name="WormBaseParasite"/>
        </authorList>
    </citation>
    <scope>IDENTIFICATION</scope>
</reference>
<feature type="transmembrane region" description="Helical" evidence="1">
    <location>
        <begin position="12"/>
        <end position="30"/>
    </location>
</feature>
<proteinExistence type="predicted"/>
<protein>
    <submittedName>
        <fullName evidence="4">Ovule protein</fullName>
    </submittedName>
</protein>
<evidence type="ECO:0000256" key="1">
    <source>
        <dbReference type="SAM" id="Phobius"/>
    </source>
</evidence>
<keyword evidence="1" id="KW-1133">Transmembrane helix</keyword>
<evidence type="ECO:0000313" key="2">
    <source>
        <dbReference type="EMBL" id="VDO93644.1"/>
    </source>
</evidence>
<dbReference type="WBParaSite" id="HPLM_0002190801-mRNA-1">
    <property type="protein sequence ID" value="HPLM_0002190801-mRNA-1"/>
    <property type="gene ID" value="HPLM_0002190801"/>
</dbReference>
<evidence type="ECO:0000313" key="3">
    <source>
        <dbReference type="Proteomes" id="UP000268014"/>
    </source>
</evidence>
<accession>A0A0N4XC13</accession>
<keyword evidence="1" id="KW-0472">Membrane</keyword>
<dbReference type="AlphaFoldDB" id="A0A0N4XC13"/>
<evidence type="ECO:0000313" key="4">
    <source>
        <dbReference type="WBParaSite" id="HPLM_0002190801-mRNA-1"/>
    </source>
</evidence>
<keyword evidence="1" id="KW-0812">Transmembrane</keyword>